<evidence type="ECO:0000259" key="1">
    <source>
        <dbReference type="Pfam" id="PF02737"/>
    </source>
</evidence>
<gene>
    <name evidence="2" type="ORF">METZ01_LOCUS401973</name>
</gene>
<sequence>MTDDANSRLAPSAVRRVACIGCGVIGAGWTAHFLARGYEVIAWDPAPGAEEKLGELILAARPA</sequence>
<dbReference type="Pfam" id="PF02737">
    <property type="entry name" value="3HCDH_N"/>
    <property type="match status" value="1"/>
</dbReference>
<feature type="non-terminal residue" evidence="2">
    <location>
        <position position="63"/>
    </location>
</feature>
<dbReference type="GO" id="GO:0070403">
    <property type="term" value="F:NAD+ binding"/>
    <property type="evidence" value="ECO:0007669"/>
    <property type="project" value="InterPro"/>
</dbReference>
<dbReference type="EMBL" id="UINC01154052">
    <property type="protein sequence ID" value="SVD49119.1"/>
    <property type="molecule type" value="Genomic_DNA"/>
</dbReference>
<proteinExistence type="predicted"/>
<name>A0A382VRG1_9ZZZZ</name>
<dbReference type="InterPro" id="IPR006176">
    <property type="entry name" value="3-OHacyl-CoA_DH_NAD-bd"/>
</dbReference>
<dbReference type="InterPro" id="IPR036291">
    <property type="entry name" value="NAD(P)-bd_dom_sf"/>
</dbReference>
<feature type="domain" description="3-hydroxyacyl-CoA dehydrogenase NAD binding" evidence="1">
    <location>
        <begin position="17"/>
        <end position="53"/>
    </location>
</feature>
<dbReference type="GO" id="GO:0006631">
    <property type="term" value="P:fatty acid metabolic process"/>
    <property type="evidence" value="ECO:0007669"/>
    <property type="project" value="InterPro"/>
</dbReference>
<dbReference type="SUPFAM" id="SSF51735">
    <property type="entry name" value="NAD(P)-binding Rossmann-fold domains"/>
    <property type="match status" value="1"/>
</dbReference>
<dbReference type="AlphaFoldDB" id="A0A382VRG1"/>
<dbReference type="Gene3D" id="3.40.50.720">
    <property type="entry name" value="NAD(P)-binding Rossmann-like Domain"/>
    <property type="match status" value="1"/>
</dbReference>
<accession>A0A382VRG1</accession>
<reference evidence="2" key="1">
    <citation type="submission" date="2018-05" db="EMBL/GenBank/DDBJ databases">
        <authorList>
            <person name="Lanie J.A."/>
            <person name="Ng W.-L."/>
            <person name="Kazmierczak K.M."/>
            <person name="Andrzejewski T.M."/>
            <person name="Davidsen T.M."/>
            <person name="Wayne K.J."/>
            <person name="Tettelin H."/>
            <person name="Glass J.I."/>
            <person name="Rusch D."/>
            <person name="Podicherti R."/>
            <person name="Tsui H.-C.T."/>
            <person name="Winkler M.E."/>
        </authorList>
    </citation>
    <scope>NUCLEOTIDE SEQUENCE</scope>
</reference>
<evidence type="ECO:0000313" key="2">
    <source>
        <dbReference type="EMBL" id="SVD49119.1"/>
    </source>
</evidence>
<protein>
    <recommendedName>
        <fullName evidence="1">3-hydroxyacyl-CoA dehydrogenase NAD binding domain-containing protein</fullName>
    </recommendedName>
</protein>
<organism evidence="2">
    <name type="scientific">marine metagenome</name>
    <dbReference type="NCBI Taxonomy" id="408172"/>
    <lineage>
        <taxon>unclassified sequences</taxon>
        <taxon>metagenomes</taxon>
        <taxon>ecological metagenomes</taxon>
    </lineage>
</organism>